<gene>
    <name evidence="1" type="ORF">FHX44_111044</name>
</gene>
<evidence type="ECO:0000313" key="1">
    <source>
        <dbReference type="EMBL" id="TWF75160.1"/>
    </source>
</evidence>
<organism evidence="1 2">
    <name type="scientific">Pseudonocardia hierapolitana</name>
    <dbReference type="NCBI Taxonomy" id="1128676"/>
    <lineage>
        <taxon>Bacteria</taxon>
        <taxon>Bacillati</taxon>
        <taxon>Actinomycetota</taxon>
        <taxon>Actinomycetes</taxon>
        <taxon>Pseudonocardiales</taxon>
        <taxon>Pseudonocardiaceae</taxon>
        <taxon>Pseudonocardia</taxon>
    </lineage>
</organism>
<comment type="caution">
    <text evidence="1">The sequence shown here is derived from an EMBL/GenBank/DDBJ whole genome shotgun (WGS) entry which is preliminary data.</text>
</comment>
<sequence>MRSPLAGQDAVAPPVAIREVASVPRTAAGKAPLVTRAD</sequence>
<protein>
    <submittedName>
        <fullName evidence="1">Uncharacterized protein</fullName>
    </submittedName>
</protein>
<dbReference type="Proteomes" id="UP000321261">
    <property type="component" value="Unassembled WGS sequence"/>
</dbReference>
<accession>A0A561SJY0</accession>
<evidence type="ECO:0000313" key="2">
    <source>
        <dbReference type="Proteomes" id="UP000321261"/>
    </source>
</evidence>
<dbReference type="AlphaFoldDB" id="A0A561SJY0"/>
<name>A0A561SJY0_9PSEU</name>
<dbReference type="EMBL" id="VIWU01000001">
    <property type="protein sequence ID" value="TWF75160.1"/>
    <property type="molecule type" value="Genomic_DNA"/>
</dbReference>
<keyword evidence="2" id="KW-1185">Reference proteome</keyword>
<reference evidence="1 2" key="1">
    <citation type="submission" date="2019-06" db="EMBL/GenBank/DDBJ databases">
        <title>Sequencing the genomes of 1000 actinobacteria strains.</title>
        <authorList>
            <person name="Klenk H.-P."/>
        </authorList>
    </citation>
    <scope>NUCLEOTIDE SEQUENCE [LARGE SCALE GENOMIC DNA]</scope>
    <source>
        <strain evidence="1 2">DSM 45671</strain>
    </source>
</reference>
<proteinExistence type="predicted"/>